<keyword evidence="3" id="KW-1185">Reference proteome</keyword>
<dbReference type="Proteomes" id="UP000521943">
    <property type="component" value="Unassembled WGS sequence"/>
</dbReference>
<feature type="region of interest" description="Disordered" evidence="1">
    <location>
        <begin position="265"/>
        <end position="285"/>
    </location>
</feature>
<organism evidence="2 3">
    <name type="scientific">Ephemerocybe angulata</name>
    <dbReference type="NCBI Taxonomy" id="980116"/>
    <lineage>
        <taxon>Eukaryota</taxon>
        <taxon>Fungi</taxon>
        <taxon>Dikarya</taxon>
        <taxon>Basidiomycota</taxon>
        <taxon>Agaricomycotina</taxon>
        <taxon>Agaricomycetes</taxon>
        <taxon>Agaricomycetidae</taxon>
        <taxon>Agaricales</taxon>
        <taxon>Agaricineae</taxon>
        <taxon>Psathyrellaceae</taxon>
        <taxon>Ephemerocybe</taxon>
    </lineage>
</organism>
<dbReference type="AlphaFoldDB" id="A0A8H6MG97"/>
<reference evidence="2 3" key="1">
    <citation type="submission" date="2020-07" db="EMBL/GenBank/DDBJ databases">
        <title>Comparative genomics of pyrophilous fungi reveals a link between fire events and developmental genes.</title>
        <authorList>
            <consortium name="DOE Joint Genome Institute"/>
            <person name="Steindorff A.S."/>
            <person name="Carver A."/>
            <person name="Calhoun S."/>
            <person name="Stillman K."/>
            <person name="Liu H."/>
            <person name="Lipzen A."/>
            <person name="Pangilinan J."/>
            <person name="Labutti K."/>
            <person name="Bruns T.D."/>
            <person name="Grigoriev I.V."/>
        </authorList>
    </citation>
    <scope>NUCLEOTIDE SEQUENCE [LARGE SCALE GENOMIC DNA]</scope>
    <source>
        <strain evidence="2 3">CBS 144469</strain>
    </source>
</reference>
<accession>A0A8H6MG97</accession>
<evidence type="ECO:0000256" key="1">
    <source>
        <dbReference type="SAM" id="MobiDB-lite"/>
    </source>
</evidence>
<comment type="caution">
    <text evidence="2">The sequence shown here is derived from an EMBL/GenBank/DDBJ whole genome shotgun (WGS) entry which is preliminary data.</text>
</comment>
<dbReference type="EMBL" id="JACGCI010000002">
    <property type="protein sequence ID" value="KAF6765319.1"/>
    <property type="molecule type" value="Genomic_DNA"/>
</dbReference>
<feature type="compositionally biased region" description="Basic and acidic residues" evidence="1">
    <location>
        <begin position="316"/>
        <end position="332"/>
    </location>
</feature>
<sequence length="487" mass="54100">MSRFPALSMGFPLSFSEIGSSRCLRKCGNVNKMYSITGHSDHVAYHHETPYRNVRPPFIQALSIIVPFTIDWGRWVLNGHKGFLLTKDEVDEGRAVGDGDGDGTGRAAFDGSQKIWTHKAKPYVSPSSTYSQLWGRLPPLRLHILTTEVYHYHWRTKSQQILTSYSSHCVPYTCSEPRKISSIGSAPAATLSRVRLGVKMAELFYSFFYAEENHQRILCALTSQIDVARIKRPPHAEIIKLSFNPARHLPNKRQGALFGAQLRHPSVHHHPSQHAAPPTSGSRTSAARLRTGAVGLNLSSRWPARSTSSYVGPWSEAHREEVRSRSEGEGRRASASVSEAGEEEGGSRAVTPVLSTRRSVMRRQGLHCRAGVSRRRSFEGVQGLPILWPSESALPQSLRAPQPHCTGADFAQVGSNSDWRRAHVTESNFPALLDNSSKFITSFNPSPILSRRDLVLGNGPEWFKHPTPVELPIHPCPIATSRRLLNI</sequence>
<evidence type="ECO:0000313" key="2">
    <source>
        <dbReference type="EMBL" id="KAF6765319.1"/>
    </source>
</evidence>
<gene>
    <name evidence="2" type="ORF">DFP72DRAFT_839176</name>
</gene>
<feature type="region of interest" description="Disordered" evidence="1">
    <location>
        <begin position="304"/>
        <end position="351"/>
    </location>
</feature>
<evidence type="ECO:0000313" key="3">
    <source>
        <dbReference type="Proteomes" id="UP000521943"/>
    </source>
</evidence>
<protein>
    <submittedName>
        <fullName evidence="2">Uncharacterized protein</fullName>
    </submittedName>
</protein>
<proteinExistence type="predicted"/>
<name>A0A8H6MG97_9AGAR</name>